<organism evidence="4 5">
    <name type="scientific">Streptomyces scabiei (strain 87.22)</name>
    <dbReference type="NCBI Taxonomy" id="680198"/>
    <lineage>
        <taxon>Bacteria</taxon>
        <taxon>Bacillati</taxon>
        <taxon>Actinomycetota</taxon>
        <taxon>Actinomycetes</taxon>
        <taxon>Kitasatosporales</taxon>
        <taxon>Streptomycetaceae</taxon>
        <taxon>Streptomyces</taxon>
    </lineage>
</organism>
<reference evidence="4 5" key="1">
    <citation type="journal article" date="2010" name="Mol. Plant Microbe Interact.">
        <title>Streptomyces scabies 87-22 contains a coronafacic acid-like biosynthetic cluster that contributes to plant-microbe interactions.</title>
        <authorList>
            <person name="Bignell D.R."/>
            <person name="Seipke R.F."/>
            <person name="Huguet-Tapia J.C."/>
            <person name="Chambers A.H."/>
            <person name="Parry R.J."/>
            <person name="Loria R."/>
        </authorList>
    </citation>
    <scope>NUCLEOTIDE SEQUENCE [LARGE SCALE GENOMIC DNA]</scope>
    <source>
        <strain evidence="4 5">87.22</strain>
    </source>
</reference>
<keyword evidence="5" id="KW-1185">Reference proteome</keyword>
<dbReference type="EMBL" id="FN554889">
    <property type="protein sequence ID" value="CBG73060.1"/>
    <property type="molecule type" value="Genomic_DNA"/>
</dbReference>
<dbReference type="SUPFAM" id="SSF53041">
    <property type="entry name" value="Resolvase-like"/>
    <property type="match status" value="1"/>
</dbReference>
<feature type="domain" description="Recombinase" evidence="3">
    <location>
        <begin position="180"/>
        <end position="310"/>
    </location>
</feature>
<dbReference type="HOGENOM" id="CLU_010686_18_18_11"/>
<dbReference type="GO" id="GO:0003677">
    <property type="term" value="F:DNA binding"/>
    <property type="evidence" value="ECO:0007669"/>
    <property type="project" value="InterPro"/>
</dbReference>
<dbReference type="GeneID" id="24311924"/>
<feature type="domain" description="Resolvase/invertase-type recombinase catalytic" evidence="2">
    <location>
        <begin position="18"/>
        <end position="173"/>
    </location>
</feature>
<evidence type="ECO:0000259" key="3">
    <source>
        <dbReference type="PROSITE" id="PS51737"/>
    </source>
</evidence>
<dbReference type="InterPro" id="IPR006119">
    <property type="entry name" value="Resolv_N"/>
</dbReference>
<dbReference type="InterPro" id="IPR036162">
    <property type="entry name" value="Resolvase-like_N_sf"/>
</dbReference>
<dbReference type="InterPro" id="IPR011109">
    <property type="entry name" value="DNA_bind_recombinase_dom"/>
</dbReference>
<dbReference type="PANTHER" id="PTHR30461">
    <property type="entry name" value="DNA-INVERTASE FROM LAMBDOID PROPHAGE"/>
    <property type="match status" value="1"/>
</dbReference>
<dbReference type="PROSITE" id="PS51737">
    <property type="entry name" value="RECOMBINASE_DNA_BIND"/>
    <property type="match status" value="1"/>
</dbReference>
<proteinExistence type="predicted"/>
<dbReference type="eggNOG" id="COG1961">
    <property type="taxonomic scope" value="Bacteria"/>
</dbReference>
<dbReference type="PANTHER" id="PTHR30461:SF23">
    <property type="entry name" value="DNA RECOMBINASE-RELATED"/>
    <property type="match status" value="1"/>
</dbReference>
<dbReference type="InterPro" id="IPR038109">
    <property type="entry name" value="DNA_bind_recomb_sf"/>
</dbReference>
<accession>C9Z8X1</accession>
<dbReference type="AlphaFoldDB" id="C9Z8X1"/>
<dbReference type="GO" id="GO:0000150">
    <property type="term" value="F:DNA strand exchange activity"/>
    <property type="evidence" value="ECO:0007669"/>
    <property type="project" value="InterPro"/>
</dbReference>
<feature type="coiled-coil region" evidence="1">
    <location>
        <begin position="407"/>
        <end position="434"/>
    </location>
</feature>
<dbReference type="RefSeq" id="WP_013003621.1">
    <property type="nucleotide sequence ID" value="NC_013929.1"/>
</dbReference>
<evidence type="ECO:0000313" key="5">
    <source>
        <dbReference type="Proteomes" id="UP000001444"/>
    </source>
</evidence>
<dbReference type="Pfam" id="PF00239">
    <property type="entry name" value="Resolvase"/>
    <property type="match status" value="1"/>
</dbReference>
<dbReference type="Pfam" id="PF07508">
    <property type="entry name" value="Recombinase"/>
    <property type="match status" value="1"/>
</dbReference>
<dbReference type="KEGG" id="scb:SCAB_60411"/>
<dbReference type="SMART" id="SM00857">
    <property type="entry name" value="Resolvase"/>
    <property type="match status" value="1"/>
</dbReference>
<evidence type="ECO:0000259" key="2">
    <source>
        <dbReference type="PROSITE" id="PS51736"/>
    </source>
</evidence>
<dbReference type="CDD" id="cd00338">
    <property type="entry name" value="Ser_Recombinase"/>
    <property type="match status" value="1"/>
</dbReference>
<name>C9Z8X1_STRSW</name>
<dbReference type="Gene3D" id="3.90.1750.20">
    <property type="entry name" value="Putative Large Serine Recombinase, Chain B, Domain 2"/>
    <property type="match status" value="1"/>
</dbReference>
<keyword evidence="1" id="KW-0175">Coiled coil</keyword>
<sequence>MAVLTTVEGVLDQAVTRMAREYLRVSKGRGRAARSITDQHRDNLASAEDHGPWAWGEPYKDTGSASKFARKQRDDFEKLLGDLRTGAFGKPGDVLVLWEISRLARETGRGVELVDACEAGGYLIHITSHEHTYNPANYQDRHSLISGINDAEKEARLLSVRTLRGLNSAAREGRPQGQVPFGYRRDYEVVDGRPRPVSQYPDPVEGRLVEELFTRVAGDGEALPEPIYAIAKDWASRGVVSRDRVVDGETVPGRPFTPQSLRSMLLRPGYAGLRKHKGTLVPEQWEGWTPVVDRALFERVQAILADPARRTYTGEHIRHVLSMTLKCDVCGGYMAVMARRRNGRKATLGYQCHPKGHVWVRKDEVDRIIIGDLDPVDPESGELLPPEPGVILQYLANPDRHAALRHRPDLDAEEAALRAELAELSSELKELEEAPQPKTARARIRRTADIEELETDVEVLQAKLGRLTTPAPLAELLPDEPITDVVRWWKKAGVEKQRAVATLLLTPAMLGEVRITPSPVPRGYAPAAERMVWSRDALPLAE</sequence>
<dbReference type="Proteomes" id="UP000001444">
    <property type="component" value="Chromosome"/>
</dbReference>
<dbReference type="PROSITE" id="PS51736">
    <property type="entry name" value="RECOMBINASES_3"/>
    <property type="match status" value="1"/>
</dbReference>
<evidence type="ECO:0000256" key="1">
    <source>
        <dbReference type="SAM" id="Coils"/>
    </source>
</evidence>
<dbReference type="STRING" id="680198.SCAB_60411"/>
<protein>
    <submittedName>
        <fullName evidence="4">Putative recombinase</fullName>
    </submittedName>
</protein>
<evidence type="ECO:0000313" key="4">
    <source>
        <dbReference type="EMBL" id="CBG73060.1"/>
    </source>
</evidence>
<dbReference type="Gene3D" id="3.40.50.1390">
    <property type="entry name" value="Resolvase, N-terminal catalytic domain"/>
    <property type="match status" value="1"/>
</dbReference>
<gene>
    <name evidence="4" type="ordered locus">SCAB_60411</name>
</gene>
<dbReference type="InterPro" id="IPR050639">
    <property type="entry name" value="SSR_resolvase"/>
</dbReference>